<evidence type="ECO:0000256" key="15">
    <source>
        <dbReference type="ARBA" id="ARBA00022859"/>
    </source>
</evidence>
<dbReference type="InterPro" id="IPR000859">
    <property type="entry name" value="CUB_dom"/>
</dbReference>
<name>A0A9Q0X8M3_9SAUR</name>
<dbReference type="PRINTS" id="PR00722">
    <property type="entry name" value="CHYMOTRYPSIN"/>
</dbReference>
<evidence type="ECO:0000256" key="12">
    <source>
        <dbReference type="ARBA" id="ARBA00022813"/>
    </source>
</evidence>
<keyword evidence="8 20" id="KW-0479">Metal-binding</keyword>
<dbReference type="SUPFAM" id="SSF49854">
    <property type="entry name" value="Spermadhesin, CUB domain"/>
    <property type="match status" value="2"/>
</dbReference>
<dbReference type="GO" id="GO:0004252">
    <property type="term" value="F:serine-type endopeptidase activity"/>
    <property type="evidence" value="ECO:0007669"/>
    <property type="project" value="InterPro"/>
</dbReference>
<dbReference type="FunFam" id="2.60.120.290:FF:000006">
    <property type="entry name" value="Mannan-binding lectin serine protease 1"/>
    <property type="match status" value="1"/>
</dbReference>
<dbReference type="GO" id="GO:0006508">
    <property type="term" value="P:proteolysis"/>
    <property type="evidence" value="ECO:0007669"/>
    <property type="project" value="UniProtKB-KW"/>
</dbReference>
<dbReference type="Pfam" id="PF00084">
    <property type="entry name" value="Sushi"/>
    <property type="match status" value="1"/>
</dbReference>
<evidence type="ECO:0000256" key="19">
    <source>
        <dbReference type="PIRSR" id="PIRSR001155-3"/>
    </source>
</evidence>
<feature type="binding site" evidence="20">
    <location>
        <position position="177"/>
    </location>
    <ligand>
        <name>Ca(2+)</name>
        <dbReference type="ChEBI" id="CHEBI:29108"/>
        <label>2</label>
    </ligand>
</feature>
<dbReference type="SMART" id="SM00181">
    <property type="entry name" value="EGF"/>
    <property type="match status" value="1"/>
</dbReference>
<dbReference type="InterPro" id="IPR001314">
    <property type="entry name" value="Peptidase_S1A"/>
</dbReference>
<dbReference type="InterPro" id="IPR001254">
    <property type="entry name" value="Trypsin_dom"/>
</dbReference>
<keyword evidence="6 22" id="KW-0768">Sushi</keyword>
<keyword evidence="4" id="KW-0245">EGF-like domain</keyword>
<keyword evidence="27" id="KW-1185">Reference proteome</keyword>
<dbReference type="FunFam" id="2.10.70.10:FF:000016">
    <property type="entry name" value="Mannan-binding lectin serine protease 1"/>
    <property type="match status" value="1"/>
</dbReference>
<dbReference type="GO" id="GO:0005615">
    <property type="term" value="C:extracellular space"/>
    <property type="evidence" value="ECO:0007669"/>
    <property type="project" value="TreeGrafter"/>
</dbReference>
<evidence type="ECO:0000256" key="18">
    <source>
        <dbReference type="PIRSR" id="PIRSR001155-2"/>
    </source>
</evidence>
<comment type="subcellular location">
    <subcellularLocation>
        <location evidence="1">Secreted</location>
    </subcellularLocation>
</comment>
<dbReference type="PROSITE" id="PS01180">
    <property type="entry name" value="CUB"/>
    <property type="match status" value="2"/>
</dbReference>
<feature type="domain" description="CUB" evidence="23">
    <location>
        <begin position="199"/>
        <end position="311"/>
    </location>
</feature>
<dbReference type="PANTHER" id="PTHR24255:SF10">
    <property type="entry name" value="MANNAN-BINDING LECTIN SERINE PROTEASE 2"/>
    <property type="match status" value="1"/>
</dbReference>
<proteinExistence type="inferred from homology"/>
<dbReference type="OrthoDB" id="9985152at2759"/>
<dbReference type="InterPro" id="IPR018097">
    <property type="entry name" value="EGF_Ca-bd_CS"/>
</dbReference>
<feature type="modified residue" description="(3R)-3-hydroxyasparagine" evidence="19">
    <location>
        <position position="173"/>
    </location>
</feature>
<gene>
    <name evidence="26" type="ORF">JRQ81_009701</name>
</gene>
<evidence type="ECO:0000259" key="25">
    <source>
        <dbReference type="PROSITE" id="PS50923"/>
    </source>
</evidence>
<feature type="disulfide bond" evidence="18 21">
    <location>
        <begin position="199"/>
        <end position="226"/>
    </location>
</feature>
<feature type="binding site" evidence="20">
    <location>
        <position position="249"/>
    </location>
    <ligand>
        <name>Ca(2+)</name>
        <dbReference type="ChEBI" id="CHEBI:29108"/>
        <label>3</label>
    </ligand>
</feature>
<evidence type="ECO:0000256" key="22">
    <source>
        <dbReference type="PROSITE-ProRule" id="PRU00302"/>
    </source>
</evidence>
<keyword evidence="17 19" id="KW-0379">Hydroxylation</keyword>
<feature type="binding site" evidence="20">
    <location>
        <position position="259"/>
    </location>
    <ligand>
        <name>Ca(2+)</name>
        <dbReference type="ChEBI" id="CHEBI:29108"/>
        <label>3</label>
    </ligand>
</feature>
<evidence type="ECO:0000259" key="23">
    <source>
        <dbReference type="PROSITE" id="PS01180"/>
    </source>
</evidence>
<dbReference type="SUPFAM" id="SSF57196">
    <property type="entry name" value="EGF/Laminin"/>
    <property type="match status" value="1"/>
</dbReference>
<evidence type="ECO:0000256" key="3">
    <source>
        <dbReference type="ARBA" id="ARBA00022525"/>
    </source>
</evidence>
<dbReference type="EMBL" id="JAPFRF010000020">
    <property type="protein sequence ID" value="KAJ7306357.1"/>
    <property type="molecule type" value="Genomic_DNA"/>
</dbReference>
<evidence type="ECO:0000256" key="7">
    <source>
        <dbReference type="ARBA" id="ARBA00022670"/>
    </source>
</evidence>
<keyword evidence="5" id="KW-0399">Innate immunity</keyword>
<feature type="binding site" evidence="20">
    <location>
        <position position="153"/>
    </location>
    <ligand>
        <name>Ca(2+)</name>
        <dbReference type="ChEBI" id="CHEBI:29108"/>
        <label>2</label>
    </ligand>
</feature>
<evidence type="ECO:0000313" key="27">
    <source>
        <dbReference type="Proteomes" id="UP001142489"/>
    </source>
</evidence>
<dbReference type="CDD" id="cd00033">
    <property type="entry name" value="CCP"/>
    <property type="match status" value="1"/>
</dbReference>
<keyword evidence="13" id="KW-0720">Serine protease</keyword>
<dbReference type="PIRSF" id="PIRSF001155">
    <property type="entry name" value="C1r_C1s_MASP"/>
    <property type="match status" value="1"/>
</dbReference>
<dbReference type="InterPro" id="IPR035914">
    <property type="entry name" value="Sperma_CUB_dom_sf"/>
</dbReference>
<keyword evidence="7" id="KW-0645">Protease</keyword>
<dbReference type="SMART" id="SM00032">
    <property type="entry name" value="CCP"/>
    <property type="match status" value="2"/>
</dbReference>
<dbReference type="InterPro" id="IPR049883">
    <property type="entry name" value="NOTCH1_EGF-like"/>
</dbReference>
<dbReference type="Gene3D" id="2.10.25.10">
    <property type="entry name" value="Laminin"/>
    <property type="match status" value="1"/>
</dbReference>
<evidence type="ECO:0000259" key="24">
    <source>
        <dbReference type="PROSITE" id="PS50240"/>
    </source>
</evidence>
<evidence type="ECO:0000256" key="13">
    <source>
        <dbReference type="ARBA" id="ARBA00022825"/>
    </source>
</evidence>
<keyword evidence="14 20" id="KW-0106">Calcium</keyword>
<protein>
    <recommendedName>
        <fullName evidence="28">Mannan-binding lectin serine protease 2</fullName>
    </recommendedName>
</protein>
<evidence type="ECO:0000256" key="21">
    <source>
        <dbReference type="PROSITE-ProRule" id="PRU00059"/>
    </source>
</evidence>
<dbReference type="AlphaFoldDB" id="A0A9Q0X8M3"/>
<keyword evidence="11" id="KW-0378">Hydrolase</keyword>
<dbReference type="Gene3D" id="2.60.120.290">
    <property type="entry name" value="Spermadhesin, CUB domain"/>
    <property type="match status" value="2"/>
</dbReference>
<accession>A0A9Q0X8M3</accession>
<evidence type="ECO:0000256" key="8">
    <source>
        <dbReference type="ARBA" id="ARBA00022723"/>
    </source>
</evidence>
<evidence type="ECO:0000256" key="9">
    <source>
        <dbReference type="ARBA" id="ARBA00022729"/>
    </source>
</evidence>
<keyword evidence="15" id="KW-0391">Immunity</keyword>
<evidence type="ECO:0000256" key="11">
    <source>
        <dbReference type="ARBA" id="ARBA00022801"/>
    </source>
</evidence>
<comment type="PTM">
    <text evidence="19">The iron and 2-oxoglutarate dependent 3-hydroxylation of aspartate and asparagine is (R) stereospecific within EGF domains.</text>
</comment>
<evidence type="ECO:0000256" key="5">
    <source>
        <dbReference type="ARBA" id="ARBA00022588"/>
    </source>
</evidence>
<feature type="binding site" evidence="20">
    <location>
        <position position="173"/>
    </location>
    <ligand>
        <name>Ca(2+)</name>
        <dbReference type="ChEBI" id="CHEBI:29108"/>
        <label>2</label>
    </ligand>
</feature>
<evidence type="ECO:0000256" key="17">
    <source>
        <dbReference type="ARBA" id="ARBA00023278"/>
    </source>
</evidence>
<evidence type="ECO:0000256" key="2">
    <source>
        <dbReference type="ARBA" id="ARBA00009228"/>
    </source>
</evidence>
<dbReference type="InterPro" id="IPR043504">
    <property type="entry name" value="Peptidase_S1_PA_chymotrypsin"/>
</dbReference>
<dbReference type="Gene3D" id="2.40.10.10">
    <property type="entry name" value="Trypsin-like serine proteases"/>
    <property type="match status" value="2"/>
</dbReference>
<evidence type="ECO:0000256" key="1">
    <source>
        <dbReference type="ARBA" id="ARBA00004613"/>
    </source>
</evidence>
<dbReference type="CDD" id="cd00054">
    <property type="entry name" value="EGF_CA"/>
    <property type="match status" value="1"/>
</dbReference>
<feature type="binding site" evidence="20">
    <location>
        <position position="156"/>
    </location>
    <ligand>
        <name>Ca(2+)</name>
        <dbReference type="ChEBI" id="CHEBI:29108"/>
        <label>2</label>
    </ligand>
</feature>
<keyword evidence="12" id="KW-0068">Autocatalytic cleavage</keyword>
<dbReference type="Gene3D" id="2.10.70.10">
    <property type="entry name" value="Complement Module, domain 1"/>
    <property type="match status" value="2"/>
</dbReference>
<sequence>MGCRNSVKNSKDVLAGVRRCCCFIILLANGVIGDVLQLERLYGRIASPDFPNVYPNSKERTWNITVPPGYVVRIYFTHFNMELSYLCEYDYVKLRSGGQILATLCGHRSTDTEEAPGDKTYWSVDNNLAVTFRSDYSNEKEFTGFEAFFAAEDINECEQQTDGEPLCDHHCHNYLGGYYCSCQIGYLLHKDKRTCTANCPKRVLTARSGEITSPNYPHPYPKLSQCTYNIQVEEGFMVILEFVESFDVETHPEVPCPYDILKIKTPKQEFGPFCGDALPPKIETRSHDVEIQFITDLSGVHTGWKLRYNTTALPCPNPEAPPHGRISPVQAKYIMKDSYRLSCDVGYVLVENELIIESFTAVCQKDGSWNKLMAQCTVVDCGLAPDTANGTLAYITGAGTTTYEAEIKYDCERPFYALKEGHFDRFHCAPDGYWRDSRGRKAPPTCEPVCGVQRSNVLKRIFGGARALPGQFPWQVLIVNADGVTGSGALLYDNWVLTAAHVLTEPARVSSLTLKMGLLNKRAAHYHQAWAEAAFVHAGFANDGINFNNDIALIKLKHRVPIQANITPICLPGESGRFRLNASDVGAVAGWGRTEKRRQSPFLLYTELDVVDPEKCKAAFANRTVEGKPLVLTKTCSVPAMNKGARIRAVETVEAR</sequence>
<keyword evidence="16 18" id="KW-1015">Disulfide bond</keyword>
<evidence type="ECO:0000256" key="20">
    <source>
        <dbReference type="PIRSR" id="PIRSR001155-4"/>
    </source>
</evidence>
<evidence type="ECO:0000256" key="4">
    <source>
        <dbReference type="ARBA" id="ARBA00022536"/>
    </source>
</evidence>
<evidence type="ECO:0000313" key="26">
    <source>
        <dbReference type="EMBL" id="KAJ7306357.1"/>
    </source>
</evidence>
<dbReference type="InterPro" id="IPR024175">
    <property type="entry name" value="Pept_S1A_C1r/C1S/mannan-bd"/>
</dbReference>
<feature type="disulfide bond" evidence="18">
    <location>
        <begin position="315"/>
        <end position="363"/>
    </location>
</feature>
<dbReference type="InterPro" id="IPR035976">
    <property type="entry name" value="Sushi/SCR/CCP_sf"/>
</dbReference>
<feature type="domain" description="Sushi" evidence="25">
    <location>
        <begin position="379"/>
        <end position="448"/>
    </location>
</feature>
<dbReference type="Proteomes" id="UP001142489">
    <property type="component" value="Unassembled WGS sequence"/>
</dbReference>
<dbReference type="GO" id="GO:0006956">
    <property type="term" value="P:complement activation"/>
    <property type="evidence" value="ECO:0007669"/>
    <property type="project" value="InterPro"/>
</dbReference>
<dbReference type="Pfam" id="PF00431">
    <property type="entry name" value="CUB"/>
    <property type="match status" value="2"/>
</dbReference>
<dbReference type="Pfam" id="PF07645">
    <property type="entry name" value="EGF_CA"/>
    <property type="match status" value="1"/>
</dbReference>
<dbReference type="SUPFAM" id="SSF50494">
    <property type="entry name" value="Trypsin-like serine proteases"/>
    <property type="match status" value="1"/>
</dbReference>
<dbReference type="PANTHER" id="PTHR24255">
    <property type="entry name" value="COMPLEMENT COMPONENT 1, S SUBCOMPONENT-RELATED"/>
    <property type="match status" value="1"/>
</dbReference>
<dbReference type="PROSITE" id="PS01186">
    <property type="entry name" value="EGF_2"/>
    <property type="match status" value="1"/>
</dbReference>
<dbReference type="CDD" id="cd00041">
    <property type="entry name" value="CUB"/>
    <property type="match status" value="2"/>
</dbReference>
<dbReference type="SMART" id="SM00179">
    <property type="entry name" value="EGF_CA"/>
    <property type="match status" value="1"/>
</dbReference>
<feature type="disulfide bond" evidence="18">
    <location>
        <begin position="167"/>
        <end position="180"/>
    </location>
</feature>
<feature type="disulfide bond" description="Interchain (between heavy and light chains)" evidence="18">
    <location>
        <begin position="450"/>
        <end position="570"/>
    </location>
</feature>
<organism evidence="26 27">
    <name type="scientific">Phrynocephalus forsythii</name>
    <dbReference type="NCBI Taxonomy" id="171643"/>
    <lineage>
        <taxon>Eukaryota</taxon>
        <taxon>Metazoa</taxon>
        <taxon>Chordata</taxon>
        <taxon>Craniata</taxon>
        <taxon>Vertebrata</taxon>
        <taxon>Euteleostomi</taxon>
        <taxon>Lepidosauria</taxon>
        <taxon>Squamata</taxon>
        <taxon>Bifurcata</taxon>
        <taxon>Unidentata</taxon>
        <taxon>Episquamata</taxon>
        <taxon>Toxicofera</taxon>
        <taxon>Iguania</taxon>
        <taxon>Acrodonta</taxon>
        <taxon>Agamidae</taxon>
        <taxon>Agaminae</taxon>
        <taxon>Phrynocephalus</taxon>
    </lineage>
</organism>
<dbReference type="GO" id="GO:0005509">
    <property type="term" value="F:calcium ion binding"/>
    <property type="evidence" value="ECO:0007669"/>
    <property type="project" value="InterPro"/>
</dbReference>
<feature type="binding site" evidence="20">
    <location>
        <position position="82"/>
    </location>
    <ligand>
        <name>Ca(2+)</name>
        <dbReference type="ChEBI" id="CHEBI:29108"/>
        <label>1</label>
    </ligand>
</feature>
<comment type="caution">
    <text evidence="22">Lacks conserved residue(s) required for the propagation of feature annotation.</text>
</comment>
<feature type="binding site" evidence="20">
    <location>
        <position position="174"/>
    </location>
    <ligand>
        <name>Ca(2+)</name>
        <dbReference type="ChEBI" id="CHEBI:29108"/>
        <label>2</label>
    </ligand>
</feature>
<evidence type="ECO:0008006" key="28">
    <source>
        <dbReference type="Google" id="ProtNLM"/>
    </source>
</evidence>
<dbReference type="InterPro" id="IPR000742">
    <property type="entry name" value="EGF"/>
</dbReference>
<feature type="binding site" evidence="20">
    <location>
        <position position="298"/>
    </location>
    <ligand>
        <name>Ca(2+)</name>
        <dbReference type="ChEBI" id="CHEBI:29108"/>
        <label>3</label>
    </ligand>
</feature>
<feature type="binding site" evidence="20">
    <location>
        <position position="296"/>
    </location>
    <ligand>
        <name>Ca(2+)</name>
        <dbReference type="ChEBI" id="CHEBI:29108"/>
        <label>3</label>
    </ligand>
</feature>
<evidence type="ECO:0000256" key="16">
    <source>
        <dbReference type="ARBA" id="ARBA00023157"/>
    </source>
</evidence>
<dbReference type="GO" id="GO:0045087">
    <property type="term" value="P:innate immune response"/>
    <property type="evidence" value="ECO:0007669"/>
    <property type="project" value="UniProtKB-KW"/>
</dbReference>
<dbReference type="PROSITE" id="PS50923">
    <property type="entry name" value="SUSHI"/>
    <property type="match status" value="2"/>
</dbReference>
<feature type="disulfide bond" evidence="18">
    <location>
        <begin position="182"/>
        <end position="195"/>
    </location>
</feature>
<feature type="binding site" evidence="20">
    <location>
        <position position="135"/>
    </location>
    <ligand>
        <name>Ca(2+)</name>
        <dbReference type="ChEBI" id="CHEBI:29108"/>
        <label>1</label>
    </ligand>
</feature>
<dbReference type="SMART" id="SM00020">
    <property type="entry name" value="Tryp_SPc"/>
    <property type="match status" value="1"/>
</dbReference>
<dbReference type="SMART" id="SM00042">
    <property type="entry name" value="CUB"/>
    <property type="match status" value="2"/>
</dbReference>
<comment type="similarity">
    <text evidence="2">Belongs to the peptidase S1 family. Snake venom subfamily.</text>
</comment>
<feature type="disulfide bond" evidence="18">
    <location>
        <begin position="256"/>
        <end position="274"/>
    </location>
</feature>
<dbReference type="InterPro" id="IPR000436">
    <property type="entry name" value="Sushi_SCR_CCP_dom"/>
</dbReference>
<feature type="disulfide bond" evidence="18">
    <location>
        <begin position="411"/>
        <end position="446"/>
    </location>
</feature>
<dbReference type="PROSITE" id="PS50240">
    <property type="entry name" value="TRYPSIN_DOM"/>
    <property type="match status" value="1"/>
</dbReference>
<feature type="binding site" evidence="20">
    <location>
        <position position="137"/>
    </location>
    <ligand>
        <name>Ca(2+)</name>
        <dbReference type="ChEBI" id="CHEBI:29108"/>
        <label>1</label>
    </ligand>
</feature>
<keyword evidence="3" id="KW-0964">Secreted</keyword>
<feature type="disulfide bond" evidence="18">
    <location>
        <begin position="381"/>
        <end position="428"/>
    </location>
</feature>
<feature type="disulfide bond" evidence="18">
    <location>
        <begin position="87"/>
        <end position="105"/>
    </location>
</feature>
<dbReference type="FunFam" id="2.60.120.290:FF:000012">
    <property type="entry name" value="mannan-binding lectin serine protease 1 isoform X1"/>
    <property type="match status" value="1"/>
</dbReference>
<evidence type="ECO:0000256" key="14">
    <source>
        <dbReference type="ARBA" id="ARBA00022837"/>
    </source>
</evidence>
<dbReference type="FunFam" id="2.10.25.10:FF:000059">
    <property type="entry name" value="Mannan-binding lectin serine protease 1"/>
    <property type="match status" value="1"/>
</dbReference>
<feature type="binding site" evidence="20">
    <location>
        <position position="90"/>
    </location>
    <ligand>
        <name>Ca(2+)</name>
        <dbReference type="ChEBI" id="CHEBI:29108"/>
        <label>1</label>
    </ligand>
</feature>
<feature type="domain" description="Sushi" evidence="25">
    <location>
        <begin position="313"/>
        <end position="378"/>
    </location>
</feature>
<dbReference type="SUPFAM" id="SSF57535">
    <property type="entry name" value="Complement control module/SCR domain"/>
    <property type="match status" value="2"/>
</dbReference>
<dbReference type="Pfam" id="PF00089">
    <property type="entry name" value="Trypsin"/>
    <property type="match status" value="1"/>
</dbReference>
<dbReference type="InterPro" id="IPR001881">
    <property type="entry name" value="EGF-like_Ca-bd_dom"/>
</dbReference>
<keyword evidence="9" id="KW-0732">Signal</keyword>
<keyword evidence="10" id="KW-0677">Repeat</keyword>
<feature type="domain" description="CUB" evidence="23">
    <location>
        <begin position="32"/>
        <end position="152"/>
    </location>
</feature>
<evidence type="ECO:0000256" key="10">
    <source>
        <dbReference type="ARBA" id="ARBA00022737"/>
    </source>
</evidence>
<comment type="caution">
    <text evidence="26">The sequence shown here is derived from an EMBL/GenBank/DDBJ whole genome shotgun (WGS) entry which is preliminary data.</text>
</comment>
<dbReference type="PROSITE" id="PS01187">
    <property type="entry name" value="EGF_CA"/>
    <property type="match status" value="1"/>
</dbReference>
<reference evidence="26" key="1">
    <citation type="journal article" date="2023" name="DNA Res.">
        <title>Chromosome-level genome assembly of Phrynocephalus forsythii using third-generation DNA sequencing and Hi-C analysis.</title>
        <authorList>
            <person name="Qi Y."/>
            <person name="Zhao W."/>
            <person name="Zhao Y."/>
            <person name="Niu C."/>
            <person name="Cao S."/>
            <person name="Zhang Y."/>
        </authorList>
    </citation>
    <scope>NUCLEOTIDE SEQUENCE</scope>
    <source>
        <tissue evidence="26">Muscle</tissue>
    </source>
</reference>
<feature type="disulfide bond" evidence="18">
    <location>
        <begin position="343"/>
        <end position="376"/>
    </location>
</feature>
<dbReference type="InterPro" id="IPR009003">
    <property type="entry name" value="Peptidase_S1_PA"/>
</dbReference>
<feature type="disulfide bond" evidence="18">
    <location>
        <begin position="157"/>
        <end position="171"/>
    </location>
</feature>
<feature type="domain" description="Peptidase S1" evidence="24">
    <location>
        <begin position="461"/>
        <end position="637"/>
    </location>
</feature>
<evidence type="ECO:0000256" key="6">
    <source>
        <dbReference type="ARBA" id="ARBA00022659"/>
    </source>
</evidence>